<dbReference type="InterPro" id="IPR011604">
    <property type="entry name" value="PDDEXK-like_dom_sf"/>
</dbReference>
<dbReference type="InterPro" id="IPR049012">
    <property type="entry name" value="Mutator_transp_dom"/>
</dbReference>
<keyword evidence="8" id="KW-1185">Reference proteome</keyword>
<dbReference type="InterPro" id="IPR019080">
    <property type="entry name" value="YqaJ_viral_recombinase"/>
</dbReference>
<dbReference type="Pfam" id="PF23070">
    <property type="entry name" value="DUF7043"/>
    <property type="match status" value="1"/>
</dbReference>
<dbReference type="AlphaFoldDB" id="A0A2W1BFR1"/>
<reference evidence="7 8" key="1">
    <citation type="journal article" date="2017" name="BMC Biol.">
        <title>Genomic innovations, transcriptional plasticity and gene loss underlying the evolution and divergence of two highly polyphagous and invasive Helicoverpa pest species.</title>
        <authorList>
            <person name="Pearce S.L."/>
            <person name="Clarke D.F."/>
            <person name="East P.D."/>
            <person name="Elfekih S."/>
            <person name="Gordon K.H."/>
            <person name="Jermiin L.S."/>
            <person name="McGaughran A."/>
            <person name="Oakeshott J.G."/>
            <person name="Papanikolaou A."/>
            <person name="Perera O.P."/>
            <person name="Rane R.V."/>
            <person name="Richards S."/>
            <person name="Tay W.T."/>
            <person name="Walsh T.K."/>
            <person name="Anderson A."/>
            <person name="Anderson C.J."/>
            <person name="Asgari S."/>
            <person name="Board P.G."/>
            <person name="Bretschneider A."/>
            <person name="Campbell P.M."/>
            <person name="Chertemps T."/>
            <person name="Christeller J.T."/>
            <person name="Coppin C.W."/>
            <person name="Downes S.J."/>
            <person name="Duan G."/>
            <person name="Farnsworth C.A."/>
            <person name="Good R.T."/>
            <person name="Han L.B."/>
            <person name="Han Y.C."/>
            <person name="Hatje K."/>
            <person name="Horne I."/>
            <person name="Huang Y.P."/>
            <person name="Hughes D.S."/>
            <person name="Jacquin-Joly E."/>
            <person name="James W."/>
            <person name="Jhangiani S."/>
            <person name="Kollmar M."/>
            <person name="Kuwar S.S."/>
            <person name="Li S."/>
            <person name="Liu N.Y."/>
            <person name="Maibeche M.T."/>
            <person name="Miller J.R."/>
            <person name="Montagne N."/>
            <person name="Perry T."/>
            <person name="Qu J."/>
            <person name="Song S.V."/>
            <person name="Sutton G.G."/>
            <person name="Vogel H."/>
            <person name="Walenz B.P."/>
            <person name="Xu W."/>
            <person name="Zhang H.J."/>
            <person name="Zou Z."/>
            <person name="Batterham P."/>
            <person name="Edwards O.R."/>
            <person name="Feyereisen R."/>
            <person name="Gibbs R.A."/>
            <person name="Heckel D.G."/>
            <person name="McGrath A."/>
            <person name="Robin C."/>
            <person name="Scherer S.E."/>
            <person name="Worley K.C."/>
            <person name="Wu Y.D."/>
        </authorList>
    </citation>
    <scope>NUCLEOTIDE SEQUENCE [LARGE SCALE GENOMIC DNA]</scope>
    <source>
        <strain evidence="7">Harm_GR_Male_#8</strain>
        <tissue evidence="7">Whole organism</tissue>
    </source>
</reference>
<evidence type="ECO:0000259" key="2">
    <source>
        <dbReference type="Pfam" id="PF09588"/>
    </source>
</evidence>
<dbReference type="SUPFAM" id="SSF52980">
    <property type="entry name" value="Restriction endonuclease-like"/>
    <property type="match status" value="1"/>
</dbReference>
<protein>
    <submittedName>
        <fullName evidence="7">Uncharacterized protein</fullName>
    </submittedName>
</protein>
<dbReference type="Pfam" id="PF23071">
    <property type="entry name" value="DUF7044"/>
    <property type="match status" value="1"/>
</dbReference>
<dbReference type="GO" id="GO:0061909">
    <property type="term" value="P:autophagosome-lysosome fusion"/>
    <property type="evidence" value="ECO:0007669"/>
    <property type="project" value="TreeGrafter"/>
</dbReference>
<feature type="domain" description="DUF7044" evidence="6">
    <location>
        <begin position="664"/>
        <end position="747"/>
    </location>
</feature>
<dbReference type="Pfam" id="PF23069">
    <property type="entry name" value="DUF7042"/>
    <property type="match status" value="1"/>
</dbReference>
<dbReference type="InterPro" id="IPR055471">
    <property type="entry name" value="DUF7043"/>
</dbReference>
<evidence type="ECO:0000259" key="4">
    <source>
        <dbReference type="Pfam" id="PF23069"/>
    </source>
</evidence>
<dbReference type="InterPro" id="IPR011335">
    <property type="entry name" value="Restrct_endonuc-II-like"/>
</dbReference>
<dbReference type="CDD" id="cd22343">
    <property type="entry name" value="PDDEXK_lambda_exonuclease-like"/>
    <property type="match status" value="1"/>
</dbReference>
<evidence type="ECO:0000259" key="6">
    <source>
        <dbReference type="Pfam" id="PF23071"/>
    </source>
</evidence>
<dbReference type="GO" id="GO:0006281">
    <property type="term" value="P:DNA repair"/>
    <property type="evidence" value="ECO:0007669"/>
    <property type="project" value="UniProtKB-ARBA"/>
</dbReference>
<proteinExistence type="predicted"/>
<evidence type="ECO:0000313" key="7">
    <source>
        <dbReference type="EMBL" id="PZC71610.1"/>
    </source>
</evidence>
<keyword evidence="1" id="KW-0175">Coiled coil</keyword>
<dbReference type="Pfam" id="PF20700">
    <property type="entry name" value="Mutator"/>
    <property type="match status" value="1"/>
</dbReference>
<organism evidence="7 8">
    <name type="scientific">Helicoverpa armigera</name>
    <name type="common">Cotton bollworm</name>
    <name type="synonym">Heliothis armigera</name>
    <dbReference type="NCBI Taxonomy" id="29058"/>
    <lineage>
        <taxon>Eukaryota</taxon>
        <taxon>Metazoa</taxon>
        <taxon>Ecdysozoa</taxon>
        <taxon>Arthropoda</taxon>
        <taxon>Hexapoda</taxon>
        <taxon>Insecta</taxon>
        <taxon>Pterygota</taxon>
        <taxon>Neoptera</taxon>
        <taxon>Endopterygota</taxon>
        <taxon>Lepidoptera</taxon>
        <taxon>Glossata</taxon>
        <taxon>Ditrysia</taxon>
        <taxon>Noctuoidea</taxon>
        <taxon>Noctuidae</taxon>
        <taxon>Heliothinae</taxon>
        <taxon>Helicoverpa</taxon>
    </lineage>
</organism>
<dbReference type="EMBL" id="KZ150286">
    <property type="protein sequence ID" value="PZC71610.1"/>
    <property type="molecule type" value="Genomic_DNA"/>
</dbReference>
<dbReference type="InterPro" id="IPR055472">
    <property type="entry name" value="DUF7044"/>
</dbReference>
<gene>
    <name evidence="7" type="primary">HaOG212888</name>
    <name evidence="7" type="ORF">B5X24_HaOG212888</name>
</gene>
<feature type="domain" description="DUF7042" evidence="4">
    <location>
        <begin position="767"/>
        <end position="900"/>
    </location>
</feature>
<accession>A0A2W1BFR1</accession>
<evidence type="ECO:0000256" key="1">
    <source>
        <dbReference type="SAM" id="Coils"/>
    </source>
</evidence>
<name>A0A2W1BFR1_HELAM</name>
<dbReference type="InterPro" id="IPR055470">
    <property type="entry name" value="DUF7042"/>
</dbReference>
<dbReference type="PANTHER" id="PTHR22255">
    <property type="entry name" value="LP06548P"/>
    <property type="match status" value="1"/>
</dbReference>
<evidence type="ECO:0000259" key="3">
    <source>
        <dbReference type="Pfam" id="PF20700"/>
    </source>
</evidence>
<feature type="domain" description="YqaJ viral recombinase" evidence="2">
    <location>
        <begin position="537"/>
        <end position="639"/>
    </location>
</feature>
<evidence type="ECO:0000259" key="5">
    <source>
        <dbReference type="Pfam" id="PF23070"/>
    </source>
</evidence>
<dbReference type="OrthoDB" id="9979716at2759"/>
<sequence length="1216" mass="136311">MEPEVQDIGHRIIDVNHFVTELIKFSEHKSLFNCGLATLKFESEHHIGLQSEFTYICSLCGYRNKIKSSLADVNKDAVAGVMAAGCGLVQLNQFLSGVGLPNMSDFTYNKMHNDICDDWEETAWDEMKKAGDREKEAAIKEGRLNKDGIPLIDVIVDGCWCKRSYRTNYAALSGCAAIIGRRFGQVLYMCVKNKYCCICARAEKKKETPKEHDCYKNFNGASTAMESTIITEGFKQSIDMHGLIYSRFIADGDSSTYAKIINARPYPGITVTKIYCRNHLLRNYSNKLLQLASNTQYITADRKNLTQKKILRSRKYICDAIKLHKETKNEDGLYKDINASVFHAFDIHENCNRQLCQHMGLDDTNPFFGSLLWQKIKTVVAQLADKAHSLIEDVDSNVVERFNGVIAKMVGGKRINYAQRRSYQARCAGALISFNTGKLLSTVQRKVYGTSPRLSIKKHENAINEKRLKAKLNIRKKNRTLVPRRLNLDYGEVVDKPDLDKDTLEKAKKTFVQNLSKTNEERKEVEKRTILQSESGEWLELRRNMLTASNFGKVIKRKQTNSCQNLVKNLLYKPSIDHVQSISHGKKYEKVALEQLSSMHNIIINNCGLYIDEKYPFLGATPDGLTTSDLLVEIKCPIAPFKNGINDAIQNKKMHFYKKNNGGGCNFPEGWTGGWFQSGIPGLIYINSTTMQGKGECAETDANDKFLVYDRNEDCYRCLVIHEKHKYVLQYKETYCGQRDSLSTMCESITGDAALYSMFRKEPRPLPEPCPFHPAPFTFTYSRGSGDCANPPSRAESCTDDSRLLLRYMACPDVPGTESNVEELICLATWKEGSTRYLVGLISQVQRRNSISTDEDMYRCFVYKGTHADKSVSYSIAQSGDATCNGLTSPTEGSRTMKLTNIDDEHNRCHFPSWVVEHHKWFSLDHTHQYHFTTKNATLKIMNVDGSFEEKRLVCHSILEHKDKKLVKLVAHLTRGCESGHVCAVVWRRAGGVLELQLGGSLHDAPHHACADQIYAPHVTLISTSQFPSRCPMPGRYTVVDSLADRRRRRQQITIDEMTGEEVAERPVECVMGHYDSASIGCGAAQDTIEFQSACTSTAYTCYGSWREGSRGMVVAGPAAAQGPAGSGARPHALCFIYTTYVRNDSYGMPVQYLSVSAVSRSCDRAVLPGLAGDKAYNLTINGTCEQSSKYNSVGSRACPALALLALATLAAARVR</sequence>
<dbReference type="Gene3D" id="3.90.320.10">
    <property type="match status" value="1"/>
</dbReference>
<feature type="domain" description="DUF7043" evidence="5">
    <location>
        <begin position="906"/>
        <end position="1013"/>
    </location>
</feature>
<dbReference type="Proteomes" id="UP000249218">
    <property type="component" value="Unassembled WGS sequence"/>
</dbReference>
<feature type="domain" description="Mutator-like transposase" evidence="3">
    <location>
        <begin position="9"/>
        <end position="353"/>
    </location>
</feature>
<evidence type="ECO:0000313" key="8">
    <source>
        <dbReference type="Proteomes" id="UP000249218"/>
    </source>
</evidence>
<feature type="coiled-coil region" evidence="1">
    <location>
        <begin position="501"/>
        <end position="528"/>
    </location>
</feature>
<dbReference type="Pfam" id="PF09588">
    <property type="entry name" value="YqaJ"/>
    <property type="match status" value="1"/>
</dbReference>
<dbReference type="PANTHER" id="PTHR22255:SF9">
    <property type="entry name" value="LP06548P"/>
    <property type="match status" value="1"/>
</dbReference>